<evidence type="ECO:0000313" key="2">
    <source>
        <dbReference type="EMBL" id="CAB9513618.1"/>
    </source>
</evidence>
<dbReference type="AlphaFoldDB" id="A0A9N8E367"/>
<organism evidence="2 3">
    <name type="scientific">Seminavis robusta</name>
    <dbReference type="NCBI Taxonomy" id="568900"/>
    <lineage>
        <taxon>Eukaryota</taxon>
        <taxon>Sar</taxon>
        <taxon>Stramenopiles</taxon>
        <taxon>Ochrophyta</taxon>
        <taxon>Bacillariophyta</taxon>
        <taxon>Bacillariophyceae</taxon>
        <taxon>Bacillariophycidae</taxon>
        <taxon>Naviculales</taxon>
        <taxon>Naviculaceae</taxon>
        <taxon>Seminavis</taxon>
    </lineage>
</organism>
<sequence>MVSPSSSYATFLLLLFANAAVGEEELCISDSKTFTVKVDLHASERGYYYFEECGKQVNPTIGMEFGETYTFIQEDKSNFWHPLSFAYFPDAHHVGGDMLQPHVMGQSLTGANAVVSRSTEDDCSRNMTCPAPMYMLNDGYLGAYSNIPEIEEVTVNKDDNGLKTYENLFFKGMSTWKGYGTFSVKLRFDDEQYVHHDLFYYCHFHQFMAGRIKLLKDRVPINELEEPPLYYERESPGEFDEMCGTYGLDAFQLPHPQCPRTFVCDPDDSMKDFASCIDAMDCHMVYGMTTKVSSGTELALFLHQMIPHHQNAVNMAKALLKAGFLPCEDLTNEEDPYCVMQGLLYGIVNRQNFEIGIMSNVLAAMNLPRMDDCEVEVGDPEGQSRALRSMATTAAGAIFGAAMQAF</sequence>
<name>A0A9N8E367_9STRA</name>
<evidence type="ECO:0000256" key="1">
    <source>
        <dbReference type="SAM" id="SignalP"/>
    </source>
</evidence>
<dbReference type="InterPro" id="IPR012347">
    <property type="entry name" value="Ferritin-like"/>
</dbReference>
<protein>
    <recommendedName>
        <fullName evidence="4">DUF305 domain-containing protein</fullName>
    </recommendedName>
</protein>
<dbReference type="EMBL" id="CAICTM010000601">
    <property type="protein sequence ID" value="CAB9513618.1"/>
    <property type="molecule type" value="Genomic_DNA"/>
</dbReference>
<reference evidence="2" key="1">
    <citation type="submission" date="2020-06" db="EMBL/GenBank/DDBJ databases">
        <authorList>
            <consortium name="Plant Systems Biology data submission"/>
        </authorList>
    </citation>
    <scope>NUCLEOTIDE SEQUENCE</scope>
    <source>
        <strain evidence="2">D6</strain>
    </source>
</reference>
<comment type="caution">
    <text evidence="2">The sequence shown here is derived from an EMBL/GenBank/DDBJ whole genome shotgun (WGS) entry which is preliminary data.</text>
</comment>
<evidence type="ECO:0008006" key="4">
    <source>
        <dbReference type="Google" id="ProtNLM"/>
    </source>
</evidence>
<evidence type="ECO:0000313" key="3">
    <source>
        <dbReference type="Proteomes" id="UP001153069"/>
    </source>
</evidence>
<dbReference type="PANTHER" id="PTHR36933">
    <property type="entry name" value="SLL0788 PROTEIN"/>
    <property type="match status" value="1"/>
</dbReference>
<dbReference type="PANTHER" id="PTHR36933:SF1">
    <property type="entry name" value="SLL0788 PROTEIN"/>
    <property type="match status" value="1"/>
</dbReference>
<feature type="signal peptide" evidence="1">
    <location>
        <begin position="1"/>
        <end position="22"/>
    </location>
</feature>
<feature type="chain" id="PRO_5040121006" description="DUF305 domain-containing protein" evidence="1">
    <location>
        <begin position="23"/>
        <end position="406"/>
    </location>
</feature>
<dbReference type="Gene3D" id="1.20.1260.10">
    <property type="match status" value="1"/>
</dbReference>
<dbReference type="OrthoDB" id="734129at2759"/>
<keyword evidence="1" id="KW-0732">Signal</keyword>
<accession>A0A9N8E367</accession>
<keyword evidence="3" id="KW-1185">Reference proteome</keyword>
<proteinExistence type="predicted"/>
<gene>
    <name evidence="2" type="ORF">SEMRO_602_G173780.1</name>
</gene>
<dbReference type="Proteomes" id="UP001153069">
    <property type="component" value="Unassembled WGS sequence"/>
</dbReference>